<evidence type="ECO:0000256" key="9">
    <source>
        <dbReference type="ARBA" id="ARBA00023224"/>
    </source>
</evidence>
<comment type="subcellular location">
    <subcellularLocation>
        <location evidence="1 10">Cell membrane</location>
        <topology evidence="1 10">Multi-pass membrane protein</topology>
    </subcellularLocation>
</comment>
<keyword evidence="4 10" id="KW-0812">Transmembrane</keyword>
<dbReference type="EMBL" id="KK852657">
    <property type="protein sequence ID" value="KDR19177.1"/>
    <property type="molecule type" value="Genomic_DNA"/>
</dbReference>
<feature type="transmembrane region" description="Helical" evidence="10">
    <location>
        <begin position="283"/>
        <end position="306"/>
    </location>
</feature>
<dbReference type="GO" id="GO:0005549">
    <property type="term" value="F:odorant binding"/>
    <property type="evidence" value="ECO:0007669"/>
    <property type="project" value="InterPro"/>
</dbReference>
<reference evidence="11 12" key="1">
    <citation type="journal article" date="2014" name="Nat. Commun.">
        <title>Molecular traces of alternative social organization in a termite genome.</title>
        <authorList>
            <person name="Terrapon N."/>
            <person name="Li C."/>
            <person name="Robertson H.M."/>
            <person name="Ji L."/>
            <person name="Meng X."/>
            <person name="Booth W."/>
            <person name="Chen Z."/>
            <person name="Childers C.P."/>
            <person name="Glastad K.M."/>
            <person name="Gokhale K."/>
            <person name="Gowin J."/>
            <person name="Gronenberg W."/>
            <person name="Hermansen R.A."/>
            <person name="Hu H."/>
            <person name="Hunt B.G."/>
            <person name="Huylmans A.K."/>
            <person name="Khalil S.M."/>
            <person name="Mitchell R.D."/>
            <person name="Munoz-Torres M.C."/>
            <person name="Mustard J.A."/>
            <person name="Pan H."/>
            <person name="Reese J.T."/>
            <person name="Scharf M.E."/>
            <person name="Sun F."/>
            <person name="Vogel H."/>
            <person name="Xiao J."/>
            <person name="Yang W."/>
            <person name="Yang Z."/>
            <person name="Yang Z."/>
            <person name="Zhou J."/>
            <person name="Zhu J."/>
            <person name="Brent C.S."/>
            <person name="Elsik C.G."/>
            <person name="Goodisman M.A."/>
            <person name="Liberles D.A."/>
            <person name="Roe R.M."/>
            <person name="Vargo E.L."/>
            <person name="Vilcinskas A."/>
            <person name="Wang J."/>
            <person name="Bornberg-Bauer E."/>
            <person name="Korb J."/>
            <person name="Zhang G."/>
            <person name="Liebig J."/>
        </authorList>
    </citation>
    <scope>NUCLEOTIDE SEQUENCE [LARGE SCALE GENOMIC DNA]</scope>
    <source>
        <tissue evidence="11">Whole organism</tissue>
    </source>
</reference>
<keyword evidence="8 10" id="KW-0675">Receptor</keyword>
<protein>
    <recommendedName>
        <fullName evidence="10">Odorant receptor</fullName>
    </recommendedName>
</protein>
<evidence type="ECO:0000256" key="6">
    <source>
        <dbReference type="ARBA" id="ARBA00022989"/>
    </source>
</evidence>
<feature type="transmembrane region" description="Helical" evidence="10">
    <location>
        <begin position="318"/>
        <end position="337"/>
    </location>
</feature>
<comment type="caution">
    <text evidence="10">Lacks conserved residue(s) required for the propagation of feature annotation.</text>
</comment>
<organism evidence="11 12">
    <name type="scientific">Zootermopsis nevadensis</name>
    <name type="common">Dampwood termite</name>
    <dbReference type="NCBI Taxonomy" id="136037"/>
    <lineage>
        <taxon>Eukaryota</taxon>
        <taxon>Metazoa</taxon>
        <taxon>Ecdysozoa</taxon>
        <taxon>Arthropoda</taxon>
        <taxon>Hexapoda</taxon>
        <taxon>Insecta</taxon>
        <taxon>Pterygota</taxon>
        <taxon>Neoptera</taxon>
        <taxon>Polyneoptera</taxon>
        <taxon>Dictyoptera</taxon>
        <taxon>Blattodea</taxon>
        <taxon>Blattoidea</taxon>
        <taxon>Termitoidae</taxon>
        <taxon>Termopsidae</taxon>
        <taxon>Zootermopsis</taxon>
    </lineage>
</organism>
<dbReference type="InParanoid" id="A0A067R981"/>
<dbReference type="AlphaFoldDB" id="A0A067R981"/>
<dbReference type="Proteomes" id="UP000027135">
    <property type="component" value="Unassembled WGS sequence"/>
</dbReference>
<keyword evidence="7 10" id="KW-0472">Membrane</keyword>
<comment type="similarity">
    <text evidence="10">Belongs to the insect chemoreceptor superfamily. Heteromeric odorant receptor channel (TC 1.A.69) family.</text>
</comment>
<evidence type="ECO:0000256" key="8">
    <source>
        <dbReference type="ARBA" id="ARBA00023170"/>
    </source>
</evidence>
<evidence type="ECO:0000256" key="7">
    <source>
        <dbReference type="ARBA" id="ARBA00023136"/>
    </source>
</evidence>
<dbReference type="GO" id="GO:0004984">
    <property type="term" value="F:olfactory receptor activity"/>
    <property type="evidence" value="ECO:0007669"/>
    <property type="project" value="InterPro"/>
</dbReference>
<keyword evidence="6 10" id="KW-1133">Transmembrane helix</keyword>
<evidence type="ECO:0000256" key="4">
    <source>
        <dbReference type="ARBA" id="ARBA00022692"/>
    </source>
</evidence>
<keyword evidence="9 10" id="KW-0807">Transducer</keyword>
<evidence type="ECO:0000256" key="1">
    <source>
        <dbReference type="ARBA" id="ARBA00004651"/>
    </source>
</evidence>
<feature type="transmembrane region" description="Helical" evidence="10">
    <location>
        <begin position="41"/>
        <end position="63"/>
    </location>
</feature>
<keyword evidence="2" id="KW-1003">Cell membrane</keyword>
<evidence type="ECO:0000256" key="5">
    <source>
        <dbReference type="ARBA" id="ARBA00022725"/>
    </source>
</evidence>
<feature type="transmembrane region" description="Helical" evidence="10">
    <location>
        <begin position="187"/>
        <end position="211"/>
    </location>
</feature>
<dbReference type="OMA" id="WIDSYVH"/>
<keyword evidence="12" id="KW-1185">Reference proteome</keyword>
<dbReference type="GO" id="GO:0007165">
    <property type="term" value="P:signal transduction"/>
    <property type="evidence" value="ECO:0007669"/>
    <property type="project" value="UniProtKB-KW"/>
</dbReference>
<dbReference type="InterPro" id="IPR004117">
    <property type="entry name" value="7tm6_olfct_rcpt"/>
</dbReference>
<sequence>MKTYTSCDTNLNERRFKTLLSLLRLGGIPLNIKSVSNANTAYNVFIIVCFYTTSVCLWIDSYVHRNQLVQAMKKIRILVGMQLVTWIHFSLSYRRREIEYLIRLTDTFTWEELPSRDPDTGYLTKAGYIPLIQRLAQYVPAILIGYHSIQSTFRIILNHDMVFFTTWYPFDVSESPAYEIANFTQGIASLFVICLFVGFQCLYATFVCVACSQLEKLRAAILDIRQTHIILQQDCGAETNQQDGEEHPHTPEEVFHRMQKQLNDCIRHHQQIKRYLETLESTLTHPLCGVFLILLSAMCFVAFSAITSWGDYTDVSQALLLYSLLTSCLYVFCWLGSELSEQAESVRDAAWGCDWVGTPVPFQRCLIFIIAAANKEFTLTADNFVPVSNKTMMNMMNQSISFFMFLLHMKDKNRDSNHGV</sequence>
<dbReference type="Pfam" id="PF02949">
    <property type="entry name" value="7tm_6"/>
    <property type="match status" value="1"/>
</dbReference>
<dbReference type="PANTHER" id="PTHR21137:SF35">
    <property type="entry name" value="ODORANT RECEPTOR 19A-RELATED"/>
    <property type="match status" value="1"/>
</dbReference>
<proteinExistence type="inferred from homology"/>
<evidence type="ECO:0000256" key="3">
    <source>
        <dbReference type="ARBA" id="ARBA00022606"/>
    </source>
</evidence>
<evidence type="ECO:0000313" key="12">
    <source>
        <dbReference type="Proteomes" id="UP000027135"/>
    </source>
</evidence>
<evidence type="ECO:0000256" key="2">
    <source>
        <dbReference type="ARBA" id="ARBA00022475"/>
    </source>
</evidence>
<dbReference type="FunCoup" id="A0A067R981">
    <property type="interactions" value="98"/>
</dbReference>
<keyword evidence="5 10" id="KW-0552">Olfaction</keyword>
<evidence type="ECO:0000256" key="10">
    <source>
        <dbReference type="RuleBase" id="RU351113"/>
    </source>
</evidence>
<gene>
    <name evidence="11" type="ORF">L798_06231</name>
</gene>
<evidence type="ECO:0000313" key="11">
    <source>
        <dbReference type="EMBL" id="KDR19177.1"/>
    </source>
</evidence>
<accession>A0A067R981</accession>
<dbReference type="PANTHER" id="PTHR21137">
    <property type="entry name" value="ODORANT RECEPTOR"/>
    <property type="match status" value="1"/>
</dbReference>
<dbReference type="GO" id="GO:0005886">
    <property type="term" value="C:plasma membrane"/>
    <property type="evidence" value="ECO:0007669"/>
    <property type="project" value="UniProtKB-SubCell"/>
</dbReference>
<keyword evidence="3 10" id="KW-0716">Sensory transduction</keyword>
<name>A0A067R981_ZOONE</name>